<keyword evidence="2" id="KW-1185">Reference proteome</keyword>
<proteinExistence type="predicted"/>
<dbReference type="SMART" id="SM00219">
    <property type="entry name" value="TyrKc"/>
    <property type="match status" value="1"/>
</dbReference>
<reference evidence="3" key="1">
    <citation type="submission" date="2024-02" db="UniProtKB">
        <authorList>
            <consortium name="WormBaseParasite"/>
        </authorList>
    </citation>
    <scope>IDENTIFICATION</scope>
</reference>
<dbReference type="Gene3D" id="3.30.200.20">
    <property type="entry name" value="Phosphorylase Kinase, domain 1"/>
    <property type="match status" value="1"/>
</dbReference>
<evidence type="ECO:0000259" key="1">
    <source>
        <dbReference type="PROSITE" id="PS50011"/>
    </source>
</evidence>
<dbReference type="PANTHER" id="PTHR24416:SF600">
    <property type="entry name" value="PDGF- AND VEGF-RECEPTOR RELATED, ISOFORM J"/>
    <property type="match status" value="1"/>
</dbReference>
<dbReference type="InterPro" id="IPR020635">
    <property type="entry name" value="Tyr_kinase_cat_dom"/>
</dbReference>
<feature type="domain" description="Protein kinase" evidence="1">
    <location>
        <begin position="232"/>
        <end position="475"/>
    </location>
</feature>
<protein>
    <recommendedName>
        <fullName evidence="1">Protein kinase domain-containing protein</fullName>
    </recommendedName>
</protein>
<dbReference type="AlphaFoldDB" id="A0AAF3ERG2"/>
<dbReference type="InterPro" id="IPR050122">
    <property type="entry name" value="RTK"/>
</dbReference>
<dbReference type="GO" id="GO:0005524">
    <property type="term" value="F:ATP binding"/>
    <property type="evidence" value="ECO:0007669"/>
    <property type="project" value="InterPro"/>
</dbReference>
<dbReference type="WBParaSite" id="MBELARI_LOCUS16688">
    <property type="protein sequence ID" value="MBELARI_LOCUS16688"/>
    <property type="gene ID" value="MBELARI_LOCUS16688"/>
</dbReference>
<dbReference type="Proteomes" id="UP000887575">
    <property type="component" value="Unassembled WGS sequence"/>
</dbReference>
<dbReference type="PRINTS" id="PR00109">
    <property type="entry name" value="TYRKINASE"/>
</dbReference>
<sequence length="490" mass="55617">MNRDDPNVAFEHVKKIRPMLEPCMKMEDGKNETAWRTSNDIGLMQMLSDAQAMHNRCQIKSERQPVFFVLTDMNSSTAADKFKFLPDRVTNDVLKSYSTFDILMRIIWTKETVRDFNVDVAGWLNETQLKSGGYILWAVDDLSDPTFVSNTYGLCAPPTEEKGPKNELGAGVWVAIGLGGLLILFDDCTHCFAYSIFDYKLHKDLADEGLDRYVQEYNKGEDVWEIDPRNLHISSEKIGSGAYAVVFKGILTGIPPVVRLIPRAQLIGGYAKDENAVAVKRPYEHANSEERIEFLQEIRFMKTLDFHPHQEESPIDADVLPVIAWQICDALSYLSTKNIIHRDVAARNVLITSAKVAKLSDFGLCRHVDDLMYSSKKTAKLPLKWMAPESIEKAEYSHKSDMWSYGILLYEIFSFGVVPYPTIESEAVLEFVKKGNRPEIPDETPSYIEPMLHQCWQMKPADRPNAGDLKFSLYTQIEATISGDGYLQVQ</sequence>
<dbReference type="InterPro" id="IPR011009">
    <property type="entry name" value="Kinase-like_dom_sf"/>
</dbReference>
<dbReference type="InterPro" id="IPR008266">
    <property type="entry name" value="Tyr_kinase_AS"/>
</dbReference>
<dbReference type="Pfam" id="PF07714">
    <property type="entry name" value="PK_Tyr_Ser-Thr"/>
    <property type="match status" value="1"/>
</dbReference>
<dbReference type="GO" id="GO:0043235">
    <property type="term" value="C:receptor complex"/>
    <property type="evidence" value="ECO:0007669"/>
    <property type="project" value="TreeGrafter"/>
</dbReference>
<organism evidence="2 3">
    <name type="scientific">Mesorhabditis belari</name>
    <dbReference type="NCBI Taxonomy" id="2138241"/>
    <lineage>
        <taxon>Eukaryota</taxon>
        <taxon>Metazoa</taxon>
        <taxon>Ecdysozoa</taxon>
        <taxon>Nematoda</taxon>
        <taxon>Chromadorea</taxon>
        <taxon>Rhabditida</taxon>
        <taxon>Rhabditina</taxon>
        <taxon>Rhabditomorpha</taxon>
        <taxon>Rhabditoidea</taxon>
        <taxon>Rhabditidae</taxon>
        <taxon>Mesorhabditinae</taxon>
        <taxon>Mesorhabditis</taxon>
    </lineage>
</organism>
<dbReference type="SUPFAM" id="SSF56112">
    <property type="entry name" value="Protein kinase-like (PK-like)"/>
    <property type="match status" value="1"/>
</dbReference>
<dbReference type="Gene3D" id="1.10.510.10">
    <property type="entry name" value="Transferase(Phosphotransferase) domain 1"/>
    <property type="match status" value="1"/>
</dbReference>
<dbReference type="InterPro" id="IPR001245">
    <property type="entry name" value="Ser-Thr/Tyr_kinase_cat_dom"/>
</dbReference>
<dbReference type="GO" id="GO:0007169">
    <property type="term" value="P:cell surface receptor protein tyrosine kinase signaling pathway"/>
    <property type="evidence" value="ECO:0007669"/>
    <property type="project" value="TreeGrafter"/>
</dbReference>
<dbReference type="PROSITE" id="PS00109">
    <property type="entry name" value="PROTEIN_KINASE_TYR"/>
    <property type="match status" value="1"/>
</dbReference>
<dbReference type="CDD" id="cd00192">
    <property type="entry name" value="PTKc"/>
    <property type="match status" value="1"/>
</dbReference>
<accession>A0AAF3ERG2</accession>
<evidence type="ECO:0000313" key="3">
    <source>
        <dbReference type="WBParaSite" id="MBELARI_LOCUS16688"/>
    </source>
</evidence>
<dbReference type="GO" id="GO:0005886">
    <property type="term" value="C:plasma membrane"/>
    <property type="evidence" value="ECO:0007669"/>
    <property type="project" value="TreeGrafter"/>
</dbReference>
<dbReference type="GO" id="GO:0004714">
    <property type="term" value="F:transmembrane receptor protein tyrosine kinase activity"/>
    <property type="evidence" value="ECO:0007669"/>
    <property type="project" value="TreeGrafter"/>
</dbReference>
<name>A0AAF3ERG2_9BILA</name>
<dbReference type="InterPro" id="IPR000719">
    <property type="entry name" value="Prot_kinase_dom"/>
</dbReference>
<evidence type="ECO:0000313" key="2">
    <source>
        <dbReference type="Proteomes" id="UP000887575"/>
    </source>
</evidence>
<dbReference type="PANTHER" id="PTHR24416">
    <property type="entry name" value="TYROSINE-PROTEIN KINASE RECEPTOR"/>
    <property type="match status" value="1"/>
</dbReference>
<dbReference type="PROSITE" id="PS50011">
    <property type="entry name" value="PROTEIN_KINASE_DOM"/>
    <property type="match status" value="1"/>
</dbReference>